<dbReference type="GO" id="GO:0016301">
    <property type="term" value="F:kinase activity"/>
    <property type="evidence" value="ECO:0007669"/>
    <property type="project" value="UniProtKB-KW"/>
</dbReference>
<dbReference type="InterPro" id="IPR023459">
    <property type="entry name" value="Tscrpt_elong_fac_GreA/B_fam"/>
</dbReference>
<name>A0A1M6X2N2_9FLAO</name>
<dbReference type="GO" id="GO:0003677">
    <property type="term" value="F:DNA binding"/>
    <property type="evidence" value="ECO:0007669"/>
    <property type="project" value="InterPro"/>
</dbReference>
<evidence type="ECO:0000313" key="4">
    <source>
        <dbReference type="Proteomes" id="UP000184031"/>
    </source>
</evidence>
<keyword evidence="5" id="KW-1185">Reference proteome</keyword>
<evidence type="ECO:0000313" key="3">
    <source>
        <dbReference type="EMBL" id="SHL00196.1"/>
    </source>
</evidence>
<proteinExistence type="predicted"/>
<keyword evidence="3" id="KW-0808">Transferase</keyword>
<dbReference type="STRING" id="1055723.SAMN05216293_2415"/>
<reference evidence="3 4" key="1">
    <citation type="submission" date="2016-11" db="EMBL/GenBank/DDBJ databases">
        <authorList>
            <person name="Varghese N."/>
            <person name="Submissions S."/>
        </authorList>
    </citation>
    <scope>NUCLEOTIDE SEQUENCE [LARGE SCALE GENOMIC DNA]</scope>
    <source>
        <strain evidence="3 4">CGMCC 1.12174</strain>
        <strain evidence="2 5">DSM 26351</strain>
    </source>
</reference>
<dbReference type="PANTHER" id="PTHR30437">
    <property type="entry name" value="TRANSCRIPTION ELONGATION FACTOR GREA"/>
    <property type="match status" value="1"/>
</dbReference>
<evidence type="ECO:0000313" key="2">
    <source>
        <dbReference type="EMBL" id="SFB98360.1"/>
    </source>
</evidence>
<keyword evidence="3" id="KW-0418">Kinase</keyword>
<gene>
    <name evidence="2" type="ORF">SAMN04487891_104185</name>
    <name evidence="3" type="ORF">SAMN05216293_2415</name>
</gene>
<dbReference type="Proteomes" id="UP000184031">
    <property type="component" value="Unassembled WGS sequence"/>
</dbReference>
<sequence>MKYGSLVIEKKEYVLLKRLMNLSGYYKDNTLRSSVKKLVGEMETARILDEAEMPDDVIRFNAVVTIISENGWHKKFKLVLPSRSDVKNNHISILTPMGAAVMGYAKGDSLVWEFPSGNQKLTIENVEQENEPINLNMVL</sequence>
<protein>
    <submittedName>
        <fullName evidence="3">Regulator of nucleoside diphosphate kinase</fullName>
    </submittedName>
</protein>
<accession>A0A1M6X2N2</accession>
<dbReference type="Pfam" id="PF01272">
    <property type="entry name" value="GreA_GreB"/>
    <property type="match status" value="1"/>
</dbReference>
<dbReference type="RefSeq" id="WP_072880124.1">
    <property type="nucleotide sequence ID" value="NZ_FOKU01000004.1"/>
</dbReference>
<dbReference type="EMBL" id="FRAT01000006">
    <property type="protein sequence ID" value="SHL00196.1"/>
    <property type="molecule type" value="Genomic_DNA"/>
</dbReference>
<dbReference type="AlphaFoldDB" id="A0A1M6X2N2"/>
<organism evidence="3 4">
    <name type="scientific">Flagellimonas taeanensis</name>
    <dbReference type="NCBI Taxonomy" id="1005926"/>
    <lineage>
        <taxon>Bacteria</taxon>
        <taxon>Pseudomonadati</taxon>
        <taxon>Bacteroidota</taxon>
        <taxon>Flavobacteriia</taxon>
        <taxon>Flavobacteriales</taxon>
        <taxon>Flavobacteriaceae</taxon>
        <taxon>Flagellimonas</taxon>
    </lineage>
</organism>
<feature type="domain" description="Transcription elongation factor GreA/GreB C-terminal" evidence="1">
    <location>
        <begin position="54"/>
        <end position="127"/>
    </location>
</feature>
<dbReference type="Gene3D" id="3.10.50.30">
    <property type="entry name" value="Transcription elongation factor, GreA/GreB, C-terminal domain"/>
    <property type="match status" value="1"/>
</dbReference>
<evidence type="ECO:0000259" key="1">
    <source>
        <dbReference type="Pfam" id="PF01272"/>
    </source>
</evidence>
<dbReference type="OrthoDB" id="192847at2"/>
<dbReference type="SUPFAM" id="SSF54534">
    <property type="entry name" value="FKBP-like"/>
    <property type="match status" value="1"/>
</dbReference>
<dbReference type="InterPro" id="IPR036953">
    <property type="entry name" value="GreA/GreB_C_sf"/>
</dbReference>
<dbReference type="GO" id="GO:0070063">
    <property type="term" value="F:RNA polymerase binding"/>
    <property type="evidence" value="ECO:0007669"/>
    <property type="project" value="InterPro"/>
</dbReference>
<dbReference type="Proteomes" id="UP000198940">
    <property type="component" value="Unassembled WGS sequence"/>
</dbReference>
<dbReference type="GO" id="GO:0032784">
    <property type="term" value="P:regulation of DNA-templated transcription elongation"/>
    <property type="evidence" value="ECO:0007669"/>
    <property type="project" value="InterPro"/>
</dbReference>
<dbReference type="PANTHER" id="PTHR30437:SF5">
    <property type="entry name" value="REGULATOR OF NUCLEOSIDE DIPHOSPHATE KINASE"/>
    <property type="match status" value="1"/>
</dbReference>
<dbReference type="EMBL" id="FOKU01000004">
    <property type="protein sequence ID" value="SFB98360.1"/>
    <property type="molecule type" value="Genomic_DNA"/>
</dbReference>
<dbReference type="InterPro" id="IPR001437">
    <property type="entry name" value="Tscrpt_elong_fac_GreA/B_C"/>
</dbReference>
<comment type="caution">
    <text evidence="3">The sequence shown here is derived from an EMBL/GenBank/DDBJ whole genome shotgun (WGS) entry which is preliminary data.</text>
</comment>
<evidence type="ECO:0000313" key="5">
    <source>
        <dbReference type="Proteomes" id="UP000198940"/>
    </source>
</evidence>
<dbReference type="GO" id="GO:0006354">
    <property type="term" value="P:DNA-templated transcription elongation"/>
    <property type="evidence" value="ECO:0007669"/>
    <property type="project" value="TreeGrafter"/>
</dbReference>